<name>A0AAD7XU46_9FUNG</name>
<keyword evidence="3" id="KW-0677">Repeat</keyword>
<gene>
    <name evidence="12" type="ORF">O0I10_007189</name>
</gene>
<keyword evidence="7" id="KW-0804">Transcription</keyword>
<evidence type="ECO:0000256" key="5">
    <source>
        <dbReference type="ARBA" id="ARBA00022833"/>
    </source>
</evidence>
<dbReference type="Proteomes" id="UP001234581">
    <property type="component" value="Unassembled WGS sequence"/>
</dbReference>
<dbReference type="PANTHER" id="PTHR23233:SF84">
    <property type="entry name" value="FI23031P1"/>
    <property type="match status" value="1"/>
</dbReference>
<dbReference type="FunFam" id="3.30.160.60:FF:000065">
    <property type="entry name" value="B-cell CLL/lymphoma 6, member B"/>
    <property type="match status" value="1"/>
</dbReference>
<comment type="subcellular location">
    <subcellularLocation>
        <location evidence="1">Nucleus</location>
    </subcellularLocation>
</comment>
<evidence type="ECO:0000256" key="8">
    <source>
        <dbReference type="ARBA" id="ARBA00023242"/>
    </source>
</evidence>
<keyword evidence="6" id="KW-0805">Transcription regulation</keyword>
<dbReference type="PANTHER" id="PTHR23233">
    <property type="entry name" value="SAL-LIKE PROTEIN"/>
    <property type="match status" value="1"/>
</dbReference>
<dbReference type="Pfam" id="PF00096">
    <property type="entry name" value="zf-C2H2"/>
    <property type="match status" value="2"/>
</dbReference>
<keyword evidence="13" id="KW-1185">Reference proteome</keyword>
<dbReference type="EMBL" id="JARTCD010000034">
    <property type="protein sequence ID" value="KAJ8657109.1"/>
    <property type="molecule type" value="Genomic_DNA"/>
</dbReference>
<feature type="domain" description="C2H2-type" evidence="11">
    <location>
        <begin position="153"/>
        <end position="182"/>
    </location>
</feature>
<evidence type="ECO:0000256" key="1">
    <source>
        <dbReference type="ARBA" id="ARBA00004123"/>
    </source>
</evidence>
<evidence type="ECO:0000313" key="12">
    <source>
        <dbReference type="EMBL" id="KAJ8657109.1"/>
    </source>
</evidence>
<dbReference type="FunFam" id="3.30.160.60:FF:000358">
    <property type="entry name" value="zinc finger protein 24"/>
    <property type="match status" value="1"/>
</dbReference>
<evidence type="ECO:0000313" key="13">
    <source>
        <dbReference type="Proteomes" id="UP001234581"/>
    </source>
</evidence>
<evidence type="ECO:0000256" key="3">
    <source>
        <dbReference type="ARBA" id="ARBA00022737"/>
    </source>
</evidence>
<sequence>MSLDEATLPHNAKFDIAGSGGSAFRRFSKESKISTSLDSSMKPAHRHQHHRSYSDYTHPFASLPTPAGLVRPQPRRGAVMQHRRAVSTSAADLFMQTSHHSQIPLSSSSSSSTTLSTAEESAEKYKCLYCQKGFSRPSSLRIHVYSHTGEKPFDCPEPGCGRRFNVQSNLRRHLRIHRTTQSRKKFDRTAIVAIAPAHSHVT</sequence>
<accession>A0AAD7XU46</accession>
<dbReference type="GO" id="GO:0008270">
    <property type="term" value="F:zinc ion binding"/>
    <property type="evidence" value="ECO:0007669"/>
    <property type="project" value="UniProtKB-KW"/>
</dbReference>
<dbReference type="InterPro" id="IPR013087">
    <property type="entry name" value="Znf_C2H2_type"/>
</dbReference>
<comment type="similarity">
    <text evidence="9">Belongs to the sal C2H2-type zinc-finger protein family.</text>
</comment>
<dbReference type="GO" id="GO:0005634">
    <property type="term" value="C:nucleus"/>
    <property type="evidence" value="ECO:0007669"/>
    <property type="project" value="UniProtKB-SubCell"/>
</dbReference>
<keyword evidence="8" id="KW-0539">Nucleus</keyword>
<dbReference type="GO" id="GO:0000981">
    <property type="term" value="F:DNA-binding transcription factor activity, RNA polymerase II-specific"/>
    <property type="evidence" value="ECO:0007669"/>
    <property type="project" value="TreeGrafter"/>
</dbReference>
<evidence type="ECO:0000256" key="4">
    <source>
        <dbReference type="ARBA" id="ARBA00022771"/>
    </source>
</evidence>
<protein>
    <recommendedName>
        <fullName evidence="11">C2H2-type domain-containing protein</fullName>
    </recommendedName>
</protein>
<reference evidence="12 13" key="1">
    <citation type="submission" date="2023-03" db="EMBL/GenBank/DDBJ databases">
        <title>Genome sequence of Lichtheimia ornata CBS 291.66.</title>
        <authorList>
            <person name="Mohabir J.T."/>
            <person name="Shea T.P."/>
            <person name="Kurbessoian T."/>
            <person name="Berby B."/>
            <person name="Fontaine J."/>
            <person name="Livny J."/>
            <person name="Gnirke A."/>
            <person name="Stajich J.E."/>
            <person name="Cuomo C.A."/>
        </authorList>
    </citation>
    <scope>NUCLEOTIDE SEQUENCE [LARGE SCALE GENOMIC DNA]</scope>
    <source>
        <strain evidence="12">CBS 291.66</strain>
    </source>
</reference>
<feature type="domain" description="C2H2-type" evidence="11">
    <location>
        <begin position="125"/>
        <end position="152"/>
    </location>
</feature>
<evidence type="ECO:0000256" key="2">
    <source>
        <dbReference type="ARBA" id="ARBA00022723"/>
    </source>
</evidence>
<proteinExistence type="inferred from homology"/>
<evidence type="ECO:0000259" key="11">
    <source>
        <dbReference type="PROSITE" id="PS50157"/>
    </source>
</evidence>
<evidence type="ECO:0000256" key="7">
    <source>
        <dbReference type="ARBA" id="ARBA00023163"/>
    </source>
</evidence>
<keyword evidence="2" id="KW-0479">Metal-binding</keyword>
<evidence type="ECO:0000256" key="9">
    <source>
        <dbReference type="ARBA" id="ARBA00038474"/>
    </source>
</evidence>
<dbReference type="SMART" id="SM00355">
    <property type="entry name" value="ZnF_C2H2"/>
    <property type="match status" value="2"/>
</dbReference>
<dbReference type="PROSITE" id="PS50157">
    <property type="entry name" value="ZINC_FINGER_C2H2_2"/>
    <property type="match status" value="2"/>
</dbReference>
<dbReference type="Gene3D" id="3.30.160.60">
    <property type="entry name" value="Classic Zinc Finger"/>
    <property type="match status" value="2"/>
</dbReference>
<dbReference type="GeneID" id="83214598"/>
<evidence type="ECO:0000256" key="6">
    <source>
        <dbReference type="ARBA" id="ARBA00023015"/>
    </source>
</evidence>
<comment type="caution">
    <text evidence="12">The sequence shown here is derived from an EMBL/GenBank/DDBJ whole genome shotgun (WGS) entry which is preliminary data.</text>
</comment>
<dbReference type="SUPFAM" id="SSF57667">
    <property type="entry name" value="beta-beta-alpha zinc fingers"/>
    <property type="match status" value="1"/>
</dbReference>
<dbReference type="RefSeq" id="XP_058342022.1">
    <property type="nucleotide sequence ID" value="XM_058487207.1"/>
</dbReference>
<keyword evidence="5" id="KW-0862">Zinc</keyword>
<dbReference type="AlphaFoldDB" id="A0AAD7XU46"/>
<keyword evidence="4 10" id="KW-0863">Zinc-finger</keyword>
<evidence type="ECO:0000256" key="10">
    <source>
        <dbReference type="PROSITE-ProRule" id="PRU00042"/>
    </source>
</evidence>
<dbReference type="InterPro" id="IPR036236">
    <property type="entry name" value="Znf_C2H2_sf"/>
</dbReference>
<dbReference type="GO" id="GO:0000978">
    <property type="term" value="F:RNA polymerase II cis-regulatory region sequence-specific DNA binding"/>
    <property type="evidence" value="ECO:0007669"/>
    <property type="project" value="TreeGrafter"/>
</dbReference>
<dbReference type="InterPro" id="IPR051565">
    <property type="entry name" value="Sal_C2H2-zinc-finger"/>
</dbReference>
<dbReference type="PROSITE" id="PS00028">
    <property type="entry name" value="ZINC_FINGER_C2H2_1"/>
    <property type="match status" value="2"/>
</dbReference>
<organism evidence="12 13">
    <name type="scientific">Lichtheimia ornata</name>
    <dbReference type="NCBI Taxonomy" id="688661"/>
    <lineage>
        <taxon>Eukaryota</taxon>
        <taxon>Fungi</taxon>
        <taxon>Fungi incertae sedis</taxon>
        <taxon>Mucoromycota</taxon>
        <taxon>Mucoromycotina</taxon>
        <taxon>Mucoromycetes</taxon>
        <taxon>Mucorales</taxon>
        <taxon>Lichtheimiaceae</taxon>
        <taxon>Lichtheimia</taxon>
    </lineage>
</organism>